<dbReference type="EMBL" id="CM042026">
    <property type="protein sequence ID" value="KAI3804400.1"/>
    <property type="molecule type" value="Genomic_DNA"/>
</dbReference>
<dbReference type="Proteomes" id="UP001056120">
    <property type="component" value="Linkage Group LG09"/>
</dbReference>
<organism evidence="1 2">
    <name type="scientific">Smallanthus sonchifolius</name>
    <dbReference type="NCBI Taxonomy" id="185202"/>
    <lineage>
        <taxon>Eukaryota</taxon>
        <taxon>Viridiplantae</taxon>
        <taxon>Streptophyta</taxon>
        <taxon>Embryophyta</taxon>
        <taxon>Tracheophyta</taxon>
        <taxon>Spermatophyta</taxon>
        <taxon>Magnoliopsida</taxon>
        <taxon>eudicotyledons</taxon>
        <taxon>Gunneridae</taxon>
        <taxon>Pentapetalae</taxon>
        <taxon>asterids</taxon>
        <taxon>campanulids</taxon>
        <taxon>Asterales</taxon>
        <taxon>Asteraceae</taxon>
        <taxon>Asteroideae</taxon>
        <taxon>Heliantheae alliance</taxon>
        <taxon>Millerieae</taxon>
        <taxon>Smallanthus</taxon>
    </lineage>
</organism>
<protein>
    <submittedName>
        <fullName evidence="1">Uncharacterized protein</fullName>
    </submittedName>
</protein>
<proteinExistence type="predicted"/>
<reference evidence="1 2" key="2">
    <citation type="journal article" date="2022" name="Mol. Ecol. Resour.">
        <title>The genomes of chicory, endive, great burdock and yacon provide insights into Asteraceae paleo-polyploidization history and plant inulin production.</title>
        <authorList>
            <person name="Fan W."/>
            <person name="Wang S."/>
            <person name="Wang H."/>
            <person name="Wang A."/>
            <person name="Jiang F."/>
            <person name="Liu H."/>
            <person name="Zhao H."/>
            <person name="Xu D."/>
            <person name="Zhang Y."/>
        </authorList>
    </citation>
    <scope>NUCLEOTIDE SEQUENCE [LARGE SCALE GENOMIC DNA]</scope>
    <source>
        <strain evidence="2">cv. Yunnan</strain>
        <tissue evidence="1">Leaves</tissue>
    </source>
</reference>
<gene>
    <name evidence="1" type="ORF">L1987_25906</name>
</gene>
<evidence type="ECO:0000313" key="1">
    <source>
        <dbReference type="EMBL" id="KAI3804400.1"/>
    </source>
</evidence>
<evidence type="ECO:0000313" key="2">
    <source>
        <dbReference type="Proteomes" id="UP001056120"/>
    </source>
</evidence>
<name>A0ACB9IA77_9ASTR</name>
<keyword evidence="2" id="KW-1185">Reference proteome</keyword>
<reference evidence="2" key="1">
    <citation type="journal article" date="2022" name="Mol. Ecol. Resour.">
        <title>The genomes of chicory, endive, great burdock and yacon provide insights into Asteraceae palaeo-polyploidization history and plant inulin production.</title>
        <authorList>
            <person name="Fan W."/>
            <person name="Wang S."/>
            <person name="Wang H."/>
            <person name="Wang A."/>
            <person name="Jiang F."/>
            <person name="Liu H."/>
            <person name="Zhao H."/>
            <person name="Xu D."/>
            <person name="Zhang Y."/>
        </authorList>
    </citation>
    <scope>NUCLEOTIDE SEQUENCE [LARGE SCALE GENOMIC DNA]</scope>
    <source>
        <strain evidence="2">cv. Yunnan</strain>
    </source>
</reference>
<accession>A0ACB9IA77</accession>
<sequence length="253" mass="28980">MEAVSSFMKSACRANIFKGIQLSPRGACLSHLMYADNVMVLGDWSESNIRNIARIMKAFALVSGLKMNFNKTAIMGIRVELERCQNLASIIKCSTGNVPFKFLGIEVGNKMNSSKAWDPIIRSIENRLSTWKAATLSIGGRVTLLKSIFDALPVYYFSLYKAPKMIIKKIESLRKSFFWGGSMEKRKIHWFKWETVTAPKDKGGLGLGTLEDLNLSLLVKWWWRYKVEEERMWRRVIDAIHENNSSRGHSYQK</sequence>
<comment type="caution">
    <text evidence="1">The sequence shown here is derived from an EMBL/GenBank/DDBJ whole genome shotgun (WGS) entry which is preliminary data.</text>
</comment>